<organism evidence="5 6">
    <name type="scientific">SAR324 cluster bacterium</name>
    <dbReference type="NCBI Taxonomy" id="2024889"/>
    <lineage>
        <taxon>Bacteria</taxon>
        <taxon>Deltaproteobacteria</taxon>
        <taxon>SAR324 cluster</taxon>
    </lineage>
</organism>
<dbReference type="InterPro" id="IPR010998">
    <property type="entry name" value="Integrase_recombinase_N"/>
</dbReference>
<name>A0A432H7W1_9DELT</name>
<dbReference type="GO" id="GO:0006310">
    <property type="term" value="P:DNA recombination"/>
    <property type="evidence" value="ECO:0007669"/>
    <property type="project" value="UniProtKB-KW"/>
</dbReference>
<sequence>SFSSIKKCLRICVDGIGDIPVSQLTQNRLELFRKKRLTEISARKGRPVKTSTINRDVANLKAMLKKALDHSKIESNLIRWVKPLEENNVRERVLCQEEFESLFVHCTASLKGLVLIAYYLPMRQGEILDLTWEEIDLKTGFIRLGGHRTKNKTGRVIPLHPRIIEYLQGMPRPINGGYVFGQSRRFNRKAYNKAVIAAGIVDFNFHDLRHCAINNLRLAGNDHFTIKEASGHKTDIAFQRYNLVTEEEMKGMKWLDLKQGTSGTMDTYMDTKAKTRIV</sequence>
<evidence type="ECO:0000259" key="4">
    <source>
        <dbReference type="PROSITE" id="PS51898"/>
    </source>
</evidence>
<dbReference type="Proteomes" id="UP000288322">
    <property type="component" value="Unassembled WGS sequence"/>
</dbReference>
<dbReference type="Pfam" id="PF00589">
    <property type="entry name" value="Phage_integrase"/>
    <property type="match status" value="1"/>
</dbReference>
<dbReference type="EMBL" id="QNZH01000065">
    <property type="protein sequence ID" value="RTZ91847.1"/>
    <property type="molecule type" value="Genomic_DNA"/>
</dbReference>
<dbReference type="GO" id="GO:0015074">
    <property type="term" value="P:DNA integration"/>
    <property type="evidence" value="ECO:0007669"/>
    <property type="project" value="InterPro"/>
</dbReference>
<dbReference type="GO" id="GO:0003677">
    <property type="term" value="F:DNA binding"/>
    <property type="evidence" value="ECO:0007669"/>
    <property type="project" value="UniProtKB-KW"/>
</dbReference>
<evidence type="ECO:0000313" key="5">
    <source>
        <dbReference type="EMBL" id="RTZ91847.1"/>
    </source>
</evidence>
<dbReference type="PANTHER" id="PTHR30349:SF64">
    <property type="entry name" value="PROPHAGE INTEGRASE INTD-RELATED"/>
    <property type="match status" value="1"/>
</dbReference>
<dbReference type="PROSITE" id="PS51898">
    <property type="entry name" value="TYR_RECOMBINASE"/>
    <property type="match status" value="1"/>
</dbReference>
<dbReference type="InterPro" id="IPR011010">
    <property type="entry name" value="DNA_brk_join_enz"/>
</dbReference>
<reference evidence="5 6" key="1">
    <citation type="submission" date="2018-06" db="EMBL/GenBank/DDBJ databases">
        <title>Combined omics and stable isotope probing to characterize newly discovered Mariana Back-Arc vent microbial communities.</title>
        <authorList>
            <person name="Trembath-Reichert E."/>
            <person name="Huber J.A."/>
        </authorList>
    </citation>
    <scope>NUCLEOTIDE SEQUENCE [LARGE SCALE GENOMIC DNA]</scope>
    <source>
        <strain evidence="5">MAG 151</strain>
    </source>
</reference>
<feature type="non-terminal residue" evidence="5">
    <location>
        <position position="1"/>
    </location>
</feature>
<evidence type="ECO:0000313" key="6">
    <source>
        <dbReference type="Proteomes" id="UP000288322"/>
    </source>
</evidence>
<dbReference type="InterPro" id="IPR002104">
    <property type="entry name" value="Integrase_catalytic"/>
</dbReference>
<dbReference type="InterPro" id="IPR050090">
    <property type="entry name" value="Tyrosine_recombinase_XerCD"/>
</dbReference>
<comment type="similarity">
    <text evidence="1">Belongs to the 'phage' integrase family.</text>
</comment>
<evidence type="ECO:0000256" key="3">
    <source>
        <dbReference type="ARBA" id="ARBA00023172"/>
    </source>
</evidence>
<comment type="caution">
    <text evidence="5">The sequence shown here is derived from an EMBL/GenBank/DDBJ whole genome shotgun (WGS) entry which is preliminary data.</text>
</comment>
<feature type="domain" description="Tyr recombinase" evidence="4">
    <location>
        <begin position="89"/>
        <end position="254"/>
    </location>
</feature>
<evidence type="ECO:0000256" key="1">
    <source>
        <dbReference type="ARBA" id="ARBA00008857"/>
    </source>
</evidence>
<accession>A0A432H7W1</accession>
<dbReference type="AlphaFoldDB" id="A0A432H7W1"/>
<keyword evidence="3" id="KW-0233">DNA recombination</keyword>
<dbReference type="SUPFAM" id="SSF56349">
    <property type="entry name" value="DNA breaking-rejoining enzymes"/>
    <property type="match status" value="1"/>
</dbReference>
<dbReference type="PANTHER" id="PTHR30349">
    <property type="entry name" value="PHAGE INTEGRASE-RELATED"/>
    <property type="match status" value="1"/>
</dbReference>
<dbReference type="Gene3D" id="1.10.150.130">
    <property type="match status" value="1"/>
</dbReference>
<keyword evidence="2" id="KW-0238">DNA-binding</keyword>
<proteinExistence type="inferred from homology"/>
<dbReference type="InterPro" id="IPR013762">
    <property type="entry name" value="Integrase-like_cat_sf"/>
</dbReference>
<gene>
    <name evidence="5" type="ORF">DSY93_02570</name>
</gene>
<dbReference type="Gene3D" id="1.10.443.10">
    <property type="entry name" value="Intergrase catalytic core"/>
    <property type="match status" value="1"/>
</dbReference>
<dbReference type="CDD" id="cd00796">
    <property type="entry name" value="INT_Rci_Hp1_C"/>
    <property type="match status" value="1"/>
</dbReference>
<protein>
    <recommendedName>
        <fullName evidence="4">Tyr recombinase domain-containing protein</fullName>
    </recommendedName>
</protein>
<evidence type="ECO:0000256" key="2">
    <source>
        <dbReference type="ARBA" id="ARBA00023125"/>
    </source>
</evidence>